<keyword evidence="1" id="KW-0472">Membrane</keyword>
<evidence type="ECO:0000313" key="2">
    <source>
        <dbReference type="EMBL" id="MDG2990353.1"/>
    </source>
</evidence>
<feature type="transmembrane region" description="Helical" evidence="1">
    <location>
        <begin position="6"/>
        <end position="26"/>
    </location>
</feature>
<feature type="transmembrane region" description="Helical" evidence="1">
    <location>
        <begin position="65"/>
        <end position="83"/>
    </location>
</feature>
<accession>A0ABT6EXS7</accession>
<proteinExistence type="predicted"/>
<feature type="transmembrane region" description="Helical" evidence="1">
    <location>
        <begin position="293"/>
        <end position="317"/>
    </location>
</feature>
<dbReference type="RefSeq" id="WP_277866265.1">
    <property type="nucleotide sequence ID" value="NZ_JAKKUT010000002.1"/>
</dbReference>
<comment type="caution">
    <text evidence="2">The sequence shown here is derived from an EMBL/GenBank/DDBJ whole genome shotgun (WGS) entry which is preliminary data.</text>
</comment>
<keyword evidence="1" id="KW-0812">Transmembrane</keyword>
<keyword evidence="1" id="KW-1133">Transmembrane helix</keyword>
<feature type="transmembrane region" description="Helical" evidence="1">
    <location>
        <begin position="164"/>
        <end position="184"/>
    </location>
</feature>
<gene>
    <name evidence="2" type="ORF">L3556_05315</name>
</gene>
<keyword evidence="3" id="KW-1185">Reference proteome</keyword>
<protein>
    <submittedName>
        <fullName evidence="2">DUF819 family protein</fullName>
    </submittedName>
</protein>
<dbReference type="PANTHER" id="PTHR34289">
    <property type="entry name" value="PROTEIN, PUTATIVE (DUF819)-RELATED"/>
    <property type="match status" value="1"/>
</dbReference>
<feature type="transmembrane region" description="Helical" evidence="1">
    <location>
        <begin position="265"/>
        <end position="287"/>
    </location>
</feature>
<dbReference type="EMBL" id="JAKKUT010000002">
    <property type="protein sequence ID" value="MDG2990353.1"/>
    <property type="molecule type" value="Genomic_DNA"/>
</dbReference>
<feature type="transmembrane region" description="Helical" evidence="1">
    <location>
        <begin position="95"/>
        <end position="115"/>
    </location>
</feature>
<feature type="transmembrane region" description="Helical" evidence="1">
    <location>
        <begin position="233"/>
        <end position="253"/>
    </location>
</feature>
<feature type="transmembrane region" description="Helical" evidence="1">
    <location>
        <begin position="348"/>
        <end position="374"/>
    </location>
</feature>
<feature type="transmembrane region" description="Helical" evidence="1">
    <location>
        <begin position="38"/>
        <end position="59"/>
    </location>
</feature>
<feature type="transmembrane region" description="Helical" evidence="1">
    <location>
        <begin position="205"/>
        <end position="227"/>
    </location>
</feature>
<reference evidence="2" key="2">
    <citation type="submission" date="2022-01" db="EMBL/GenBank/DDBJ databases">
        <authorList>
            <person name="Zivanovic Y."/>
            <person name="Moreira D."/>
            <person name="Lopez-Garcia P."/>
        </authorList>
    </citation>
    <scope>NUCLEOTIDE SEQUENCE</scope>
    <source>
        <strain evidence="2">G9</strain>
    </source>
</reference>
<dbReference type="Proteomes" id="UP001154265">
    <property type="component" value="Unassembled WGS sequence"/>
</dbReference>
<sequence length="378" mass="39524">MSHLPLNQSLALLTILISLTAVGLWLEQRFVWASRVGASLIILILAAIFSNLGIIPSQAPVYEWIYGPVTSLAIVWLLLLVNLGELRKLGRKTLLAFAISILGTLLGGIVASAIFQGHFGPDTGKLGASLTASYIGGSLNFIAVGRGVGLPDNLFSGATAADNLLTALWMGMTLVLPSSLGYFLPPSELDSSPSVSSPGKGILQTNGFAALDLAILLGVGLGIIQLAEGLHQWLPGIPAIVWLTTLSLALAQFGWVRLLRGTSQLGIFGLNLFFTVIGAGSHLGSVLNLGLEIIGFALVIVTVHGLITFGFGVWLGLDMELLAIASQAAIGGPSTAMAQAMGRQRTHLVLPAVTLGLLGYAIGNYIGFSFNFIFEAIS</sequence>
<evidence type="ECO:0000313" key="3">
    <source>
        <dbReference type="Proteomes" id="UP001154265"/>
    </source>
</evidence>
<reference evidence="2" key="1">
    <citation type="journal article" date="2022" name="Genome Biol. Evol.">
        <title>A New Gene Family Diagnostic for Intracellular Biomineralization of Amorphous Ca Carbonates by Cyanobacteria.</title>
        <authorList>
            <person name="Benzerara K."/>
            <person name="Duprat E."/>
            <person name="Bitard-Feildel T."/>
            <person name="Caumes G."/>
            <person name="Cassier-Chauvat C."/>
            <person name="Chauvat F."/>
            <person name="Dezi M."/>
            <person name="Diop S.I."/>
            <person name="Gaschignard G."/>
            <person name="Gorgen S."/>
            <person name="Gugger M."/>
            <person name="Lopez-Garcia P."/>
            <person name="Millet M."/>
            <person name="Skouri-Panet F."/>
            <person name="Moreira D."/>
            <person name="Callebaut I."/>
        </authorList>
    </citation>
    <scope>NUCLEOTIDE SEQUENCE</scope>
    <source>
        <strain evidence="2">G9</strain>
    </source>
</reference>
<evidence type="ECO:0000256" key="1">
    <source>
        <dbReference type="SAM" id="Phobius"/>
    </source>
</evidence>
<dbReference type="PANTHER" id="PTHR34289:SF8">
    <property type="entry name" value="DUF819 DOMAIN-CONTAINING PROTEIN"/>
    <property type="match status" value="1"/>
</dbReference>
<dbReference type="Pfam" id="PF05684">
    <property type="entry name" value="DUF819"/>
    <property type="match status" value="1"/>
</dbReference>
<name>A0ABT6EXS7_9SYNE</name>
<organism evidence="2 3">
    <name type="scientific">Candidatus Synechococcus calcipolaris G9</name>
    <dbReference type="NCBI Taxonomy" id="1497997"/>
    <lineage>
        <taxon>Bacteria</taxon>
        <taxon>Bacillati</taxon>
        <taxon>Cyanobacteriota</taxon>
        <taxon>Cyanophyceae</taxon>
        <taxon>Synechococcales</taxon>
        <taxon>Synechococcaceae</taxon>
        <taxon>Synechococcus</taxon>
    </lineage>
</organism>
<dbReference type="InterPro" id="IPR008537">
    <property type="entry name" value="DUF819"/>
</dbReference>